<feature type="non-terminal residue" evidence="1">
    <location>
        <position position="1"/>
    </location>
</feature>
<sequence length="43" mass="4825">PGNYVNEAPGNYDNDEAPNNYDNFEDHHKVAPIADLEVIPDKL</sequence>
<dbReference type="EMBL" id="CAJVPY010034895">
    <property type="protein sequence ID" value="CAG8800489.1"/>
    <property type="molecule type" value="Genomic_DNA"/>
</dbReference>
<evidence type="ECO:0000313" key="1">
    <source>
        <dbReference type="EMBL" id="CAG8800489.1"/>
    </source>
</evidence>
<evidence type="ECO:0000313" key="2">
    <source>
        <dbReference type="Proteomes" id="UP000789405"/>
    </source>
</evidence>
<organism evidence="1 2">
    <name type="scientific">Dentiscutata erythropus</name>
    <dbReference type="NCBI Taxonomy" id="1348616"/>
    <lineage>
        <taxon>Eukaryota</taxon>
        <taxon>Fungi</taxon>
        <taxon>Fungi incertae sedis</taxon>
        <taxon>Mucoromycota</taxon>
        <taxon>Glomeromycotina</taxon>
        <taxon>Glomeromycetes</taxon>
        <taxon>Diversisporales</taxon>
        <taxon>Gigasporaceae</taxon>
        <taxon>Dentiscutata</taxon>
    </lineage>
</organism>
<name>A0A9N9P9U6_9GLOM</name>
<comment type="caution">
    <text evidence="1">The sequence shown here is derived from an EMBL/GenBank/DDBJ whole genome shotgun (WGS) entry which is preliminary data.</text>
</comment>
<dbReference type="Proteomes" id="UP000789405">
    <property type="component" value="Unassembled WGS sequence"/>
</dbReference>
<protein>
    <submittedName>
        <fullName evidence="1">269_t:CDS:1</fullName>
    </submittedName>
</protein>
<keyword evidence="2" id="KW-1185">Reference proteome</keyword>
<gene>
    <name evidence="1" type="ORF">DERYTH_LOCUS23273</name>
</gene>
<proteinExistence type="predicted"/>
<accession>A0A9N9P9U6</accession>
<reference evidence="1" key="1">
    <citation type="submission" date="2021-06" db="EMBL/GenBank/DDBJ databases">
        <authorList>
            <person name="Kallberg Y."/>
            <person name="Tangrot J."/>
            <person name="Rosling A."/>
        </authorList>
    </citation>
    <scope>NUCLEOTIDE SEQUENCE</scope>
    <source>
        <strain evidence="1">MA453B</strain>
    </source>
</reference>
<feature type="non-terminal residue" evidence="1">
    <location>
        <position position="43"/>
    </location>
</feature>
<dbReference type="AlphaFoldDB" id="A0A9N9P9U6"/>